<organism evidence="2 3">
    <name type="scientific">Steinernema glaseri</name>
    <dbReference type="NCBI Taxonomy" id="37863"/>
    <lineage>
        <taxon>Eukaryota</taxon>
        <taxon>Metazoa</taxon>
        <taxon>Ecdysozoa</taxon>
        <taxon>Nematoda</taxon>
        <taxon>Chromadorea</taxon>
        <taxon>Rhabditida</taxon>
        <taxon>Tylenchina</taxon>
        <taxon>Panagrolaimomorpha</taxon>
        <taxon>Strongyloidoidea</taxon>
        <taxon>Steinernematidae</taxon>
        <taxon>Steinernema</taxon>
    </lineage>
</organism>
<evidence type="ECO:0000313" key="2">
    <source>
        <dbReference type="Proteomes" id="UP000095287"/>
    </source>
</evidence>
<keyword evidence="1" id="KW-1133">Transmembrane helix</keyword>
<evidence type="ECO:0000313" key="3">
    <source>
        <dbReference type="WBParaSite" id="L893_g14992.t1"/>
    </source>
</evidence>
<keyword evidence="1" id="KW-0812">Transmembrane</keyword>
<keyword evidence="1" id="KW-0472">Membrane</keyword>
<sequence length="109" mass="13201">MRVEQYVEYCKMFILFVSMMVWIGHQVHITAKDGVVVMTVQMRSRTDLLLDQSYSFFLFEQSNLIRDYKQVFKFINFHIFNRILAFQHFNTNTGFARKTAPRPMNQHRR</sequence>
<dbReference type="Proteomes" id="UP000095287">
    <property type="component" value="Unplaced"/>
</dbReference>
<keyword evidence="2" id="KW-1185">Reference proteome</keyword>
<protein>
    <submittedName>
        <fullName evidence="3">Secreted protein</fullName>
    </submittedName>
</protein>
<name>A0A1I7YCU0_9BILA</name>
<dbReference type="WBParaSite" id="L893_g14992.t1">
    <property type="protein sequence ID" value="L893_g14992.t1"/>
    <property type="gene ID" value="L893_g14992"/>
</dbReference>
<proteinExistence type="predicted"/>
<dbReference type="AlphaFoldDB" id="A0A1I7YCU0"/>
<accession>A0A1I7YCU0</accession>
<evidence type="ECO:0000256" key="1">
    <source>
        <dbReference type="SAM" id="Phobius"/>
    </source>
</evidence>
<reference evidence="3" key="1">
    <citation type="submission" date="2016-11" db="UniProtKB">
        <authorList>
            <consortium name="WormBaseParasite"/>
        </authorList>
    </citation>
    <scope>IDENTIFICATION</scope>
</reference>
<feature type="transmembrane region" description="Helical" evidence="1">
    <location>
        <begin position="6"/>
        <end position="23"/>
    </location>
</feature>